<dbReference type="NCBIfam" id="TIGR00036">
    <property type="entry name" value="dapB"/>
    <property type="match status" value="1"/>
</dbReference>
<dbReference type="PIRSF" id="PIRSF000161">
    <property type="entry name" value="DHPR"/>
    <property type="match status" value="1"/>
</dbReference>
<reference evidence="14" key="2">
    <citation type="journal article" date="2021" name="Genome Biol. Evol.">
        <title>Developing a high-quality reference genome for a parasitic bivalve with doubly uniparental inheritance (Bivalvia: Unionida).</title>
        <authorList>
            <person name="Smith C.H."/>
        </authorList>
    </citation>
    <scope>NUCLEOTIDE SEQUENCE</scope>
    <source>
        <strain evidence="14">CHS0354</strain>
        <tissue evidence="14">Mantle</tissue>
    </source>
</reference>
<dbReference type="InterPro" id="IPR000846">
    <property type="entry name" value="DapB_N"/>
</dbReference>
<keyword evidence="6" id="KW-0520">NAD</keyword>
<dbReference type="CDD" id="cd02274">
    <property type="entry name" value="DHDPR_N"/>
    <property type="match status" value="1"/>
</dbReference>
<comment type="similarity">
    <text evidence="1">Belongs to the DapB family.</text>
</comment>
<dbReference type="Gene3D" id="3.30.360.10">
    <property type="entry name" value="Dihydrodipicolinate Reductase, domain 2"/>
    <property type="match status" value="1"/>
</dbReference>
<organism evidence="14 15">
    <name type="scientific">Potamilus streckersoni</name>
    <dbReference type="NCBI Taxonomy" id="2493646"/>
    <lineage>
        <taxon>Eukaryota</taxon>
        <taxon>Metazoa</taxon>
        <taxon>Spiralia</taxon>
        <taxon>Lophotrochozoa</taxon>
        <taxon>Mollusca</taxon>
        <taxon>Bivalvia</taxon>
        <taxon>Autobranchia</taxon>
        <taxon>Heteroconchia</taxon>
        <taxon>Palaeoheterodonta</taxon>
        <taxon>Unionida</taxon>
        <taxon>Unionoidea</taxon>
        <taxon>Unionidae</taxon>
        <taxon>Ambleminae</taxon>
        <taxon>Lampsilini</taxon>
        <taxon>Potamilus</taxon>
    </lineage>
</organism>
<gene>
    <name evidence="14" type="ORF">CHS0354_023804</name>
</gene>
<reference evidence="14" key="3">
    <citation type="submission" date="2023-05" db="EMBL/GenBank/DDBJ databases">
        <authorList>
            <person name="Smith C.H."/>
        </authorList>
    </citation>
    <scope>NUCLEOTIDE SEQUENCE</scope>
    <source>
        <strain evidence="14">CHS0354</strain>
        <tissue evidence="14">Mantle</tissue>
    </source>
</reference>
<evidence type="ECO:0000256" key="11">
    <source>
        <dbReference type="ARBA" id="ARBA00049396"/>
    </source>
</evidence>
<keyword evidence="15" id="KW-1185">Reference proteome</keyword>
<evidence type="ECO:0000256" key="1">
    <source>
        <dbReference type="ARBA" id="ARBA00006642"/>
    </source>
</evidence>
<evidence type="ECO:0000256" key="9">
    <source>
        <dbReference type="ARBA" id="ARBA00038983"/>
    </source>
</evidence>
<dbReference type="PANTHER" id="PTHR20836">
    <property type="entry name" value="DIHYDRODIPICOLINATE REDUCTASE"/>
    <property type="match status" value="1"/>
</dbReference>
<dbReference type="PANTHER" id="PTHR20836:SF0">
    <property type="entry name" value="4-HYDROXY-TETRAHYDRODIPICOLINATE REDUCTASE 1, CHLOROPLASTIC-RELATED"/>
    <property type="match status" value="1"/>
</dbReference>
<dbReference type="GO" id="GO:0009089">
    <property type="term" value="P:lysine biosynthetic process via diaminopimelate"/>
    <property type="evidence" value="ECO:0007669"/>
    <property type="project" value="InterPro"/>
</dbReference>
<dbReference type="GO" id="GO:0008839">
    <property type="term" value="F:4-hydroxy-tetrahydrodipicolinate reductase"/>
    <property type="evidence" value="ECO:0007669"/>
    <property type="project" value="UniProtKB-EC"/>
</dbReference>
<dbReference type="InterPro" id="IPR022663">
    <property type="entry name" value="DapB_C"/>
</dbReference>
<feature type="domain" description="Dihydrodipicolinate reductase C-terminal" evidence="13">
    <location>
        <begin position="104"/>
        <end position="237"/>
    </location>
</feature>
<evidence type="ECO:0000256" key="6">
    <source>
        <dbReference type="ARBA" id="ARBA00023027"/>
    </source>
</evidence>
<evidence type="ECO:0000256" key="4">
    <source>
        <dbReference type="ARBA" id="ARBA00022915"/>
    </source>
</evidence>
<dbReference type="SUPFAM" id="SSF51735">
    <property type="entry name" value="NAD(P)-binding Rossmann-fold domains"/>
    <property type="match status" value="1"/>
</dbReference>
<dbReference type="HAMAP" id="MF_00102">
    <property type="entry name" value="DapB"/>
    <property type="match status" value="1"/>
</dbReference>
<keyword evidence="2" id="KW-0028">Amino-acid biosynthesis</keyword>
<comment type="caution">
    <text evidence="14">The sequence shown here is derived from an EMBL/GenBank/DDBJ whole genome shotgun (WGS) entry which is preliminary data.</text>
</comment>
<comment type="pathway">
    <text evidence="8">Amino-acid biosynthesis; L-lysine biosynthesis via DAP pathway; (S)-tetrahydrodipicolinate from L-aspartate: step 4/4.</text>
</comment>
<dbReference type="Gene3D" id="3.40.50.720">
    <property type="entry name" value="NAD(P)-binding Rossmann-like Domain"/>
    <property type="match status" value="1"/>
</dbReference>
<evidence type="ECO:0000259" key="13">
    <source>
        <dbReference type="Pfam" id="PF05173"/>
    </source>
</evidence>
<dbReference type="EMBL" id="JAEAOA010001427">
    <property type="protein sequence ID" value="KAK3582265.1"/>
    <property type="molecule type" value="Genomic_DNA"/>
</dbReference>
<evidence type="ECO:0000256" key="5">
    <source>
        <dbReference type="ARBA" id="ARBA00023002"/>
    </source>
</evidence>
<dbReference type="SUPFAM" id="SSF55347">
    <property type="entry name" value="Glyceraldehyde-3-phosphate dehydrogenase-like, C-terminal domain"/>
    <property type="match status" value="1"/>
</dbReference>
<comment type="catalytic activity">
    <reaction evidence="10">
        <text>(S)-2,3,4,5-tetrahydrodipicolinate + NADP(+) + H2O = (2S,4S)-4-hydroxy-2,3,4,5-tetrahydrodipicolinate + NADPH + H(+)</text>
        <dbReference type="Rhea" id="RHEA:35331"/>
        <dbReference type="ChEBI" id="CHEBI:15377"/>
        <dbReference type="ChEBI" id="CHEBI:15378"/>
        <dbReference type="ChEBI" id="CHEBI:16845"/>
        <dbReference type="ChEBI" id="CHEBI:57783"/>
        <dbReference type="ChEBI" id="CHEBI:58349"/>
        <dbReference type="ChEBI" id="CHEBI:67139"/>
        <dbReference type="EC" id="1.17.1.8"/>
    </reaction>
</comment>
<evidence type="ECO:0000256" key="2">
    <source>
        <dbReference type="ARBA" id="ARBA00022605"/>
    </source>
</evidence>
<dbReference type="InterPro" id="IPR036291">
    <property type="entry name" value="NAD(P)-bd_dom_sf"/>
</dbReference>
<evidence type="ECO:0000256" key="8">
    <source>
        <dbReference type="ARBA" id="ARBA00037922"/>
    </source>
</evidence>
<evidence type="ECO:0000256" key="10">
    <source>
        <dbReference type="ARBA" id="ARBA00049080"/>
    </source>
</evidence>
<sequence>MRIGLVGKGKMGNEIIKVASGLHLEVASVFDIGDIINEETTKQVDVFIDFTSKDAFLNNLQLLLACEKPLVVGTTGWYEQMEYVRNAVENASGTLLYASNFSLGVQLYFRIVSEASRLIDPFSNFDVVISEAHHTAKLDYPSGTAIQMANRVMEMVKRKKKVLTDLTQGKAVGKDDLVVSSLRVGSTIGEHTLLLDSEYDEIKLTHRAKNRTAFAEGAIVAAKWLVQKRGFFSFDDFINDRLKS</sequence>
<evidence type="ECO:0000256" key="7">
    <source>
        <dbReference type="ARBA" id="ARBA00023154"/>
    </source>
</evidence>
<dbReference type="Proteomes" id="UP001195483">
    <property type="component" value="Unassembled WGS sequence"/>
</dbReference>
<evidence type="ECO:0000313" key="15">
    <source>
        <dbReference type="Proteomes" id="UP001195483"/>
    </source>
</evidence>
<keyword evidence="3" id="KW-0521">NADP</keyword>
<dbReference type="EC" id="1.17.1.8" evidence="9"/>
<dbReference type="InterPro" id="IPR023940">
    <property type="entry name" value="DHDPR_bac"/>
</dbReference>
<keyword evidence="5" id="KW-0560">Oxidoreductase</keyword>
<comment type="catalytic activity">
    <reaction evidence="11">
        <text>(S)-2,3,4,5-tetrahydrodipicolinate + NAD(+) + H2O = (2S,4S)-4-hydroxy-2,3,4,5-tetrahydrodipicolinate + NADH + H(+)</text>
        <dbReference type="Rhea" id="RHEA:35323"/>
        <dbReference type="ChEBI" id="CHEBI:15377"/>
        <dbReference type="ChEBI" id="CHEBI:15378"/>
        <dbReference type="ChEBI" id="CHEBI:16845"/>
        <dbReference type="ChEBI" id="CHEBI:57540"/>
        <dbReference type="ChEBI" id="CHEBI:57945"/>
        <dbReference type="ChEBI" id="CHEBI:67139"/>
        <dbReference type="EC" id="1.17.1.8"/>
    </reaction>
</comment>
<accession>A0AAE0RZN2</accession>
<feature type="domain" description="Dihydrodipicolinate reductase N-terminal" evidence="12">
    <location>
        <begin position="1"/>
        <end position="101"/>
    </location>
</feature>
<name>A0AAE0RZN2_9BIVA</name>
<dbReference type="AlphaFoldDB" id="A0AAE0RZN2"/>
<dbReference type="GO" id="GO:0005829">
    <property type="term" value="C:cytosol"/>
    <property type="evidence" value="ECO:0007669"/>
    <property type="project" value="TreeGrafter"/>
</dbReference>
<keyword evidence="4" id="KW-0220">Diaminopimelate biosynthesis</keyword>
<dbReference type="GO" id="GO:0019877">
    <property type="term" value="P:diaminopimelate biosynthetic process"/>
    <property type="evidence" value="ECO:0007669"/>
    <property type="project" value="UniProtKB-KW"/>
</dbReference>
<dbReference type="Pfam" id="PF01113">
    <property type="entry name" value="DapB_N"/>
    <property type="match status" value="1"/>
</dbReference>
<keyword evidence="7" id="KW-0457">Lysine biosynthesis</keyword>
<evidence type="ECO:0000256" key="3">
    <source>
        <dbReference type="ARBA" id="ARBA00022857"/>
    </source>
</evidence>
<protein>
    <recommendedName>
        <fullName evidence="9">4-hydroxy-tetrahydrodipicolinate reductase</fullName>
        <ecNumber evidence="9">1.17.1.8</ecNumber>
    </recommendedName>
</protein>
<evidence type="ECO:0000259" key="12">
    <source>
        <dbReference type="Pfam" id="PF01113"/>
    </source>
</evidence>
<proteinExistence type="inferred from homology"/>
<dbReference type="Pfam" id="PF05173">
    <property type="entry name" value="DapB_C"/>
    <property type="match status" value="1"/>
</dbReference>
<reference evidence="14" key="1">
    <citation type="journal article" date="2021" name="Genome Biol. Evol.">
        <title>A High-Quality Reference Genome for a Parasitic Bivalve with Doubly Uniparental Inheritance (Bivalvia: Unionida).</title>
        <authorList>
            <person name="Smith C.H."/>
        </authorList>
    </citation>
    <scope>NUCLEOTIDE SEQUENCE</scope>
    <source>
        <strain evidence="14">CHS0354</strain>
    </source>
</reference>
<evidence type="ECO:0000313" key="14">
    <source>
        <dbReference type="EMBL" id="KAK3582265.1"/>
    </source>
</evidence>